<evidence type="ECO:0000256" key="1">
    <source>
        <dbReference type="SAM" id="Phobius"/>
    </source>
</evidence>
<dbReference type="AlphaFoldDB" id="A0A137NUL7"/>
<dbReference type="Proteomes" id="UP000070444">
    <property type="component" value="Unassembled WGS sequence"/>
</dbReference>
<dbReference type="Gene3D" id="1.20.1070.10">
    <property type="entry name" value="Rhodopsin 7-helix transmembrane proteins"/>
    <property type="match status" value="1"/>
</dbReference>
<keyword evidence="1" id="KW-0472">Membrane</keyword>
<dbReference type="EMBL" id="KQ964726">
    <property type="protein sequence ID" value="KXN66437.1"/>
    <property type="molecule type" value="Genomic_DNA"/>
</dbReference>
<evidence type="ECO:0000313" key="2">
    <source>
        <dbReference type="EMBL" id="KXN66437.1"/>
    </source>
</evidence>
<evidence type="ECO:0000313" key="3">
    <source>
        <dbReference type="Proteomes" id="UP000070444"/>
    </source>
</evidence>
<sequence length="194" mass="21762">MGIISFERCLKIVFEREYSYKFYISILFSFFVVSVINAIITPLNNGFFILPNAIYCLFDPSKTGGLIGSIITGLSCGTAYSMIIICYLTICVHRRSESQKAQLELGLDPAKVKQAVNTTIIKSLSIMVASLSTSGVYVSIMVISWFHPAIFTNLTDMIQVFFIEPQMIINVIILLNLKPELWKGLKKLFGFCSE</sequence>
<feature type="transmembrane region" description="Helical" evidence="1">
    <location>
        <begin position="158"/>
        <end position="177"/>
    </location>
</feature>
<keyword evidence="1" id="KW-1133">Transmembrane helix</keyword>
<name>A0A137NUL7_CONC2</name>
<dbReference type="SUPFAM" id="SSF81321">
    <property type="entry name" value="Family A G protein-coupled receptor-like"/>
    <property type="match status" value="1"/>
</dbReference>
<feature type="transmembrane region" description="Helical" evidence="1">
    <location>
        <begin position="20"/>
        <end position="40"/>
    </location>
</feature>
<reference evidence="2 3" key="1">
    <citation type="journal article" date="2015" name="Genome Biol. Evol.">
        <title>Phylogenomic analyses indicate that early fungi evolved digesting cell walls of algal ancestors of land plants.</title>
        <authorList>
            <person name="Chang Y."/>
            <person name="Wang S."/>
            <person name="Sekimoto S."/>
            <person name="Aerts A.L."/>
            <person name="Choi C."/>
            <person name="Clum A."/>
            <person name="LaButti K.M."/>
            <person name="Lindquist E.A."/>
            <person name="Yee Ngan C."/>
            <person name="Ohm R.A."/>
            <person name="Salamov A.A."/>
            <person name="Grigoriev I.V."/>
            <person name="Spatafora J.W."/>
            <person name="Berbee M.L."/>
        </authorList>
    </citation>
    <scope>NUCLEOTIDE SEQUENCE [LARGE SCALE GENOMIC DNA]</scope>
    <source>
        <strain evidence="2 3">NRRL 28638</strain>
    </source>
</reference>
<keyword evidence="1" id="KW-0812">Transmembrane</keyword>
<proteinExistence type="predicted"/>
<evidence type="ECO:0008006" key="4">
    <source>
        <dbReference type="Google" id="ProtNLM"/>
    </source>
</evidence>
<protein>
    <recommendedName>
        <fullName evidence="4">G-protein coupled receptors family 1 profile domain-containing protein</fullName>
    </recommendedName>
</protein>
<keyword evidence="3" id="KW-1185">Reference proteome</keyword>
<feature type="transmembrane region" description="Helical" evidence="1">
    <location>
        <begin position="67"/>
        <end position="90"/>
    </location>
</feature>
<gene>
    <name evidence="2" type="ORF">CONCODRAFT_11728</name>
</gene>
<feature type="transmembrane region" description="Helical" evidence="1">
    <location>
        <begin position="124"/>
        <end position="146"/>
    </location>
</feature>
<accession>A0A137NUL7</accession>
<organism evidence="2 3">
    <name type="scientific">Conidiobolus coronatus (strain ATCC 28846 / CBS 209.66 / NRRL 28638)</name>
    <name type="common">Delacroixia coronata</name>
    <dbReference type="NCBI Taxonomy" id="796925"/>
    <lineage>
        <taxon>Eukaryota</taxon>
        <taxon>Fungi</taxon>
        <taxon>Fungi incertae sedis</taxon>
        <taxon>Zoopagomycota</taxon>
        <taxon>Entomophthoromycotina</taxon>
        <taxon>Entomophthoromycetes</taxon>
        <taxon>Entomophthorales</taxon>
        <taxon>Ancylistaceae</taxon>
        <taxon>Conidiobolus</taxon>
    </lineage>
</organism>